<feature type="chain" id="PRO_5047409879" evidence="1">
    <location>
        <begin position="23"/>
        <end position="253"/>
    </location>
</feature>
<dbReference type="SUPFAM" id="SSF55486">
    <property type="entry name" value="Metalloproteases ('zincins'), catalytic domain"/>
    <property type="match status" value="1"/>
</dbReference>
<organism evidence="2 3">
    <name type="scientific">Niabella pedocola</name>
    <dbReference type="NCBI Taxonomy" id="1752077"/>
    <lineage>
        <taxon>Bacteria</taxon>
        <taxon>Pseudomonadati</taxon>
        <taxon>Bacteroidota</taxon>
        <taxon>Chitinophagia</taxon>
        <taxon>Chitinophagales</taxon>
        <taxon>Chitinophagaceae</taxon>
        <taxon>Niabella</taxon>
    </lineage>
</organism>
<dbReference type="Pfam" id="PF13688">
    <property type="entry name" value="Reprolysin_5"/>
    <property type="match status" value="1"/>
</dbReference>
<accession>A0ABS8PJS8</accession>
<dbReference type="Gene3D" id="3.40.390.10">
    <property type="entry name" value="Collagenase (Catalytic Domain)"/>
    <property type="match status" value="1"/>
</dbReference>
<protein>
    <submittedName>
        <fullName evidence="2">M12 family metallo-peptidase</fullName>
    </submittedName>
</protein>
<gene>
    <name evidence="2" type="ORF">LQ567_01150</name>
</gene>
<sequence>MKQVFSAIALIMALLMMPTCSKKDAPFINNPGNTGDYNKPVGASSREFLSSNSFTSLAVEIQYISGYAPDAAALDQLKQFLTARLNKPGGITISTKAIADPGEATLSLSRIREIEQHNRTVFNKGTQLSIYILYSNSDFTDAGTLGIAYRNSSAALMGKKIHDNSGGFGQVSRTKLEATVLEHEIGHLLGLVDLGASMQSAHKDVTHGNHCSNQQCLMYYASETTDVFGFLAHNNAPLLDAGCLADLKANGGK</sequence>
<proteinExistence type="predicted"/>
<evidence type="ECO:0000313" key="2">
    <source>
        <dbReference type="EMBL" id="MCD2421350.1"/>
    </source>
</evidence>
<comment type="caution">
    <text evidence="2">The sequence shown here is derived from an EMBL/GenBank/DDBJ whole genome shotgun (WGS) entry which is preliminary data.</text>
</comment>
<name>A0ABS8PJS8_9BACT</name>
<reference evidence="2 3" key="1">
    <citation type="submission" date="2021-11" db="EMBL/GenBank/DDBJ databases">
        <title>Genomic of Niabella pedocola.</title>
        <authorList>
            <person name="Wu T."/>
        </authorList>
    </citation>
    <scope>NUCLEOTIDE SEQUENCE [LARGE SCALE GENOMIC DNA]</scope>
    <source>
        <strain evidence="2 3">JCM 31011</strain>
    </source>
</reference>
<dbReference type="EMBL" id="JAJNEC010000002">
    <property type="protein sequence ID" value="MCD2421350.1"/>
    <property type="molecule type" value="Genomic_DNA"/>
</dbReference>
<keyword evidence="1" id="KW-0732">Signal</keyword>
<evidence type="ECO:0000313" key="3">
    <source>
        <dbReference type="Proteomes" id="UP001199816"/>
    </source>
</evidence>
<keyword evidence="3" id="KW-1185">Reference proteome</keyword>
<dbReference type="InterPro" id="IPR024079">
    <property type="entry name" value="MetalloPept_cat_dom_sf"/>
</dbReference>
<feature type="signal peptide" evidence="1">
    <location>
        <begin position="1"/>
        <end position="22"/>
    </location>
</feature>
<dbReference type="RefSeq" id="WP_231002256.1">
    <property type="nucleotide sequence ID" value="NZ_JAJNEC010000002.1"/>
</dbReference>
<dbReference type="Proteomes" id="UP001199816">
    <property type="component" value="Unassembled WGS sequence"/>
</dbReference>
<evidence type="ECO:0000256" key="1">
    <source>
        <dbReference type="SAM" id="SignalP"/>
    </source>
</evidence>